<comment type="caution">
    <text evidence="1">The sequence shown here is derived from an EMBL/GenBank/DDBJ whole genome shotgun (WGS) entry which is preliminary data.</text>
</comment>
<dbReference type="Proteomes" id="UP001234202">
    <property type="component" value="Unassembled WGS sequence"/>
</dbReference>
<proteinExistence type="predicted"/>
<reference evidence="1" key="1">
    <citation type="submission" date="2023-04" db="EMBL/GenBank/DDBJ databases">
        <title>Draft Genome sequencing of Naganishia species isolated from polar environments using Oxford Nanopore Technology.</title>
        <authorList>
            <person name="Leo P."/>
            <person name="Venkateswaran K."/>
        </authorList>
    </citation>
    <scope>NUCLEOTIDE SEQUENCE</scope>
    <source>
        <strain evidence="1">DBVPG 5303</strain>
    </source>
</reference>
<gene>
    <name evidence="1" type="ORF">QFC24_006796</name>
</gene>
<protein>
    <submittedName>
        <fullName evidence="1">Uncharacterized protein</fullName>
    </submittedName>
</protein>
<evidence type="ECO:0000313" key="2">
    <source>
        <dbReference type="Proteomes" id="UP001234202"/>
    </source>
</evidence>
<name>A0ACC2WYI8_9TREE</name>
<evidence type="ECO:0000313" key="1">
    <source>
        <dbReference type="EMBL" id="KAJ9116205.1"/>
    </source>
</evidence>
<accession>A0ACC2WYI8</accession>
<dbReference type="EMBL" id="JASBWV010000039">
    <property type="protein sequence ID" value="KAJ9116205.1"/>
    <property type="molecule type" value="Genomic_DNA"/>
</dbReference>
<keyword evidence="2" id="KW-1185">Reference proteome</keyword>
<sequence>MPKIYTCAGIRTPEAVYYATEHVLSGSRGTFGSSQLKRVERALFPYKDWEPRDGVTPYSRQEFLDRSGGVELPVFPENAKRNKRRLKKTQDESAYLQAVCYLCRVWTVEAGRIFARDCRLQCDTLDGYCEGTDEKKCSGSIGYTTAYAPKEEGIKVGGHVIGTTLPWDDTYAKTPGDVHRITKRAREEDKVSYTVRATMAWISLRGVPPFLLALEVVAGTDKADAVAKHWTTLRRMARAADLNIYSMGSDAASVEISAKRLTIGSSSIPRDADAWYDFHLSKYGIAVCVPVFDQRQPLLAISDPLHAVKTLRNFLVEGGKYSVIGKSTINFSKMDLLLVHPATALLTSDLHNADKQSDDSAYRFFCAPTLETMYHSEEDRMHQGFEAMFVLNFNFGT</sequence>
<organism evidence="1 2">
    <name type="scientific">Naganishia onofrii</name>
    <dbReference type="NCBI Taxonomy" id="1851511"/>
    <lineage>
        <taxon>Eukaryota</taxon>
        <taxon>Fungi</taxon>
        <taxon>Dikarya</taxon>
        <taxon>Basidiomycota</taxon>
        <taxon>Agaricomycotina</taxon>
        <taxon>Tremellomycetes</taxon>
        <taxon>Filobasidiales</taxon>
        <taxon>Filobasidiaceae</taxon>
        <taxon>Naganishia</taxon>
    </lineage>
</organism>